<comment type="caution">
    <text evidence="7">The sequence shown here is derived from an EMBL/GenBank/DDBJ whole genome shotgun (WGS) entry which is preliminary data.</text>
</comment>
<dbReference type="Proteomes" id="UP000217199">
    <property type="component" value="Unassembled WGS sequence"/>
</dbReference>
<proteinExistence type="inferred from homology"/>
<evidence type="ECO:0000256" key="1">
    <source>
        <dbReference type="ARBA" id="ARBA00004123"/>
    </source>
</evidence>
<dbReference type="GO" id="GO:0043565">
    <property type="term" value="F:sequence-specific DNA binding"/>
    <property type="evidence" value="ECO:0007669"/>
    <property type="project" value="InterPro"/>
</dbReference>
<sequence length="379" mass="42196">MSLALSAPTLMSPSPHTLSSKEEILTLFSHFRDELDEHNDRRERLIKTSRDVTNLSKRIIFLLHRLAGDADLTLAQSTTTTTTSNTTTSNDINNTTKQTTSHPASAFSEAVSKGQIKLAEVQSLLRTMREDLEGDRFWRYQAAISPGLQEYIEALAFAHYLEHGTLVSYLQVQATLRYTLTGSSSQNEKENKDKDKDKGEISHSRDSDGDRTGDDGNPEGKGENDSETGGGERQKDLFKLPYDDYLLGVSDLTGELMRFAISAITSRGGRQVARQVSDFVRNCKADFEMFTPYVKSLSRKQTVTSQSLQKIEDAAYAIAVRASEYGGTEEELEEMVARCVSEPLCKDKLVANRIALDSFVFSIAHRRSIISLNPPKPHS</sequence>
<comment type="subcellular location">
    <subcellularLocation>
        <location evidence="2">Cytoplasm</location>
    </subcellularLocation>
    <subcellularLocation>
        <location evidence="1">Nucleus</location>
    </subcellularLocation>
</comment>
<dbReference type="InterPro" id="IPR016069">
    <property type="entry name" value="Translin_C"/>
</dbReference>
<evidence type="ECO:0000256" key="3">
    <source>
        <dbReference type="ARBA" id="ARBA00005902"/>
    </source>
</evidence>
<organism evidence="7 8">
    <name type="scientific">Pyrrhoderma noxium</name>
    <dbReference type="NCBI Taxonomy" id="2282107"/>
    <lineage>
        <taxon>Eukaryota</taxon>
        <taxon>Fungi</taxon>
        <taxon>Dikarya</taxon>
        <taxon>Basidiomycota</taxon>
        <taxon>Agaricomycotina</taxon>
        <taxon>Agaricomycetes</taxon>
        <taxon>Hymenochaetales</taxon>
        <taxon>Hymenochaetaceae</taxon>
        <taxon>Pyrrhoderma</taxon>
    </lineage>
</organism>
<feature type="compositionally biased region" description="Low complexity" evidence="6">
    <location>
        <begin position="79"/>
        <end position="96"/>
    </location>
</feature>
<dbReference type="InParanoid" id="A0A286UQJ9"/>
<feature type="region of interest" description="Disordered" evidence="6">
    <location>
        <begin position="182"/>
        <end position="235"/>
    </location>
</feature>
<dbReference type="EMBL" id="NBII01000002">
    <property type="protein sequence ID" value="PAV21878.1"/>
    <property type="molecule type" value="Genomic_DNA"/>
</dbReference>
<evidence type="ECO:0000256" key="2">
    <source>
        <dbReference type="ARBA" id="ARBA00004496"/>
    </source>
</evidence>
<reference evidence="7 8" key="1">
    <citation type="journal article" date="2017" name="Mol. Ecol.">
        <title>Comparative and population genomic landscape of Phellinus noxius: A hypervariable fungus causing root rot in trees.</title>
        <authorList>
            <person name="Chung C.L."/>
            <person name="Lee T.J."/>
            <person name="Akiba M."/>
            <person name="Lee H.H."/>
            <person name="Kuo T.H."/>
            <person name="Liu D."/>
            <person name="Ke H.M."/>
            <person name="Yokoi T."/>
            <person name="Roa M.B."/>
            <person name="Lu M.J."/>
            <person name="Chang Y.Y."/>
            <person name="Ann P.J."/>
            <person name="Tsai J.N."/>
            <person name="Chen C.Y."/>
            <person name="Tzean S.S."/>
            <person name="Ota Y."/>
            <person name="Hattori T."/>
            <person name="Sahashi N."/>
            <person name="Liou R.F."/>
            <person name="Kikuchi T."/>
            <person name="Tsai I.J."/>
        </authorList>
    </citation>
    <scope>NUCLEOTIDE SEQUENCE [LARGE SCALE GENOMIC DNA]</scope>
    <source>
        <strain evidence="7 8">FFPRI411160</strain>
    </source>
</reference>
<dbReference type="CDD" id="cd14820">
    <property type="entry name" value="TRAX"/>
    <property type="match status" value="1"/>
</dbReference>
<accession>A0A286UQJ9</accession>
<keyword evidence="4" id="KW-0963">Cytoplasm</keyword>
<dbReference type="Pfam" id="PF01997">
    <property type="entry name" value="Translin"/>
    <property type="match status" value="1"/>
</dbReference>
<evidence type="ECO:0000256" key="5">
    <source>
        <dbReference type="ARBA" id="ARBA00023242"/>
    </source>
</evidence>
<evidence type="ECO:0000256" key="6">
    <source>
        <dbReference type="SAM" id="MobiDB-lite"/>
    </source>
</evidence>
<keyword evidence="5" id="KW-0539">Nucleus</keyword>
<keyword evidence="8" id="KW-1185">Reference proteome</keyword>
<feature type="compositionally biased region" description="Basic and acidic residues" evidence="6">
    <location>
        <begin position="187"/>
        <end position="235"/>
    </location>
</feature>
<name>A0A286UQJ9_9AGAM</name>
<gene>
    <name evidence="7" type="ORF">PNOK_0183500</name>
</gene>
<evidence type="ECO:0000256" key="4">
    <source>
        <dbReference type="ARBA" id="ARBA00022490"/>
    </source>
</evidence>
<dbReference type="GO" id="GO:0005634">
    <property type="term" value="C:nucleus"/>
    <property type="evidence" value="ECO:0007669"/>
    <property type="project" value="UniProtKB-SubCell"/>
</dbReference>
<protein>
    <submittedName>
        <fullName evidence="7">Translin</fullName>
    </submittedName>
</protein>
<dbReference type="PANTHER" id="PTHR10741">
    <property type="entry name" value="TRANSLIN AND TRANSLIN ASSOCIATED PROTEIN X"/>
    <property type="match status" value="1"/>
</dbReference>
<dbReference type="Gene3D" id="1.20.58.190">
    <property type="entry name" value="Translin, domain 1"/>
    <property type="match status" value="1"/>
</dbReference>
<dbReference type="FunCoup" id="A0A286UQJ9">
    <property type="interactions" value="430"/>
</dbReference>
<dbReference type="SUPFAM" id="SSF74784">
    <property type="entry name" value="Translin"/>
    <property type="match status" value="2"/>
</dbReference>
<comment type="similarity">
    <text evidence="3">Belongs to the translin family.</text>
</comment>
<evidence type="ECO:0000313" key="7">
    <source>
        <dbReference type="EMBL" id="PAV21878.1"/>
    </source>
</evidence>
<dbReference type="OrthoDB" id="31005at2759"/>
<dbReference type="AlphaFoldDB" id="A0A286UQJ9"/>
<feature type="region of interest" description="Disordered" evidence="6">
    <location>
        <begin position="79"/>
        <end position="102"/>
    </location>
</feature>
<dbReference type="GO" id="GO:0005737">
    <property type="term" value="C:cytoplasm"/>
    <property type="evidence" value="ECO:0007669"/>
    <property type="project" value="UniProtKB-SubCell"/>
</dbReference>
<dbReference type="STRING" id="2282107.A0A286UQJ9"/>
<dbReference type="InterPro" id="IPR016068">
    <property type="entry name" value="Translin_N"/>
</dbReference>
<dbReference type="Gene3D" id="1.20.58.200">
    <property type="entry name" value="Translin, domain 2"/>
    <property type="match status" value="1"/>
</dbReference>
<evidence type="ECO:0000313" key="8">
    <source>
        <dbReference type="Proteomes" id="UP000217199"/>
    </source>
</evidence>
<dbReference type="InterPro" id="IPR036081">
    <property type="entry name" value="Translin_sf"/>
</dbReference>
<dbReference type="InterPro" id="IPR002848">
    <property type="entry name" value="Translin_fam"/>
</dbReference>